<evidence type="ECO:0008006" key="3">
    <source>
        <dbReference type="Google" id="ProtNLM"/>
    </source>
</evidence>
<proteinExistence type="predicted"/>
<dbReference type="RefSeq" id="WP_189378251.1">
    <property type="nucleotide sequence ID" value="NZ_BNAH01000008.1"/>
</dbReference>
<accession>A0ABQ3IQK4</accession>
<dbReference type="Proteomes" id="UP000626370">
    <property type="component" value="Unassembled WGS sequence"/>
</dbReference>
<evidence type="ECO:0000313" key="2">
    <source>
        <dbReference type="Proteomes" id="UP000626370"/>
    </source>
</evidence>
<dbReference type="NCBIfam" id="NF038110">
    <property type="entry name" value="Lys_methyl_FliB"/>
    <property type="match status" value="1"/>
</dbReference>
<reference evidence="2" key="1">
    <citation type="journal article" date="2019" name="Int. J. Syst. Evol. Microbiol.">
        <title>The Global Catalogue of Microorganisms (GCM) 10K type strain sequencing project: providing services to taxonomists for standard genome sequencing and annotation.</title>
        <authorList>
            <consortium name="The Broad Institute Genomics Platform"/>
            <consortium name="The Broad Institute Genome Sequencing Center for Infectious Disease"/>
            <person name="Wu L."/>
            <person name="Ma J."/>
        </authorList>
    </citation>
    <scope>NUCLEOTIDE SEQUENCE [LARGE SCALE GENOMIC DNA]</scope>
    <source>
        <strain evidence="2">CGMCC 1.15922</strain>
    </source>
</reference>
<dbReference type="InterPro" id="IPR005358">
    <property type="entry name" value="Puta_zinc/iron-chelating_dom"/>
</dbReference>
<sequence length="421" mass="49011">MATQDLYNMMTPNFYSEFNCIGAECADTCCQGWQINVDKKAFKNLKKNENIIVRQLANEHLSLTRQSESSWGNIKLKDNNHCPFLDTTKLCEIHKQIGHEALPKTCQNYPKSILMFGDQIEASMSISCPTAAEAVLLNPSAFTFKQSEKMLQRLNHITIGGYTKKTLPAWMPILRDFCFSVVLFEQIPLEHRLFAMGMSLKQGEKHLDNPLRLQEFLATAEEMTADGSFSKMYEDLSLNESFKYVMFANQHYKLDQESLQYKKAGNTPSHSEKQTRFDQVRTPIFELIEQRKLKQPEAKDVDLFFEIFKSGQKKVDLFLATKEHILINYILYYLFHNQFMFNLDKTPFQFFKIMSVDLFMQRTYLAGIAEKQGELTQEWLIQLFQSYARRRQHDAHFVDNMEMQLEQSNTNGAGDIFSLLK</sequence>
<protein>
    <recommendedName>
        <fullName evidence="3">Flagellar protein FliB</fullName>
    </recommendedName>
</protein>
<name>A0ABQ3IQK4_9GAMM</name>
<keyword evidence="2" id="KW-1185">Reference proteome</keyword>
<dbReference type="EMBL" id="BNAH01000008">
    <property type="protein sequence ID" value="GHE91601.1"/>
    <property type="molecule type" value="Genomic_DNA"/>
</dbReference>
<dbReference type="Pfam" id="PF03692">
    <property type="entry name" value="CxxCxxCC"/>
    <property type="match status" value="1"/>
</dbReference>
<comment type="caution">
    <text evidence="1">The sequence shown here is derived from an EMBL/GenBank/DDBJ whole genome shotgun (WGS) entry which is preliminary data.</text>
</comment>
<evidence type="ECO:0000313" key="1">
    <source>
        <dbReference type="EMBL" id="GHE91601.1"/>
    </source>
</evidence>
<organism evidence="1 2">
    <name type="scientific">Thalassotalea profundi</name>
    <dbReference type="NCBI Taxonomy" id="2036687"/>
    <lineage>
        <taxon>Bacteria</taxon>
        <taxon>Pseudomonadati</taxon>
        <taxon>Pseudomonadota</taxon>
        <taxon>Gammaproteobacteria</taxon>
        <taxon>Alteromonadales</taxon>
        <taxon>Colwelliaceae</taxon>
        <taxon>Thalassotalea</taxon>
    </lineage>
</organism>
<gene>
    <name evidence="1" type="ORF">GCM10011501_21230</name>
</gene>